<dbReference type="InterPro" id="IPR050222">
    <property type="entry name" value="MATE_MdtK"/>
</dbReference>
<evidence type="ECO:0000256" key="2">
    <source>
        <dbReference type="SAM" id="Phobius"/>
    </source>
</evidence>
<dbReference type="GO" id="GO:0005886">
    <property type="term" value="C:plasma membrane"/>
    <property type="evidence" value="ECO:0007669"/>
    <property type="project" value="TreeGrafter"/>
</dbReference>
<gene>
    <name evidence="3" type="primary">norM_8</name>
    <name evidence="3" type="ORF">GALL_431270</name>
</gene>
<evidence type="ECO:0000256" key="1">
    <source>
        <dbReference type="ARBA" id="ARBA00022448"/>
    </source>
</evidence>
<feature type="transmembrane region" description="Helical" evidence="2">
    <location>
        <begin position="274"/>
        <end position="301"/>
    </location>
</feature>
<feature type="transmembrane region" description="Helical" evidence="2">
    <location>
        <begin position="186"/>
        <end position="207"/>
    </location>
</feature>
<feature type="transmembrane region" description="Helical" evidence="2">
    <location>
        <begin position="388"/>
        <end position="409"/>
    </location>
</feature>
<feature type="transmembrane region" description="Helical" evidence="2">
    <location>
        <begin position="7"/>
        <end position="26"/>
    </location>
</feature>
<feature type="transmembrane region" description="Helical" evidence="2">
    <location>
        <begin position="123"/>
        <end position="140"/>
    </location>
</feature>
<keyword evidence="1" id="KW-0813">Transport</keyword>
<dbReference type="GO" id="GO:0015297">
    <property type="term" value="F:antiporter activity"/>
    <property type="evidence" value="ECO:0007669"/>
    <property type="project" value="InterPro"/>
</dbReference>
<feature type="transmembrane region" description="Helical" evidence="2">
    <location>
        <begin position="421"/>
        <end position="442"/>
    </location>
</feature>
<name>A0A1J5PUB7_9ZZZZ</name>
<dbReference type="PANTHER" id="PTHR43298">
    <property type="entry name" value="MULTIDRUG RESISTANCE PROTEIN NORM-RELATED"/>
    <property type="match status" value="1"/>
</dbReference>
<protein>
    <submittedName>
        <fullName evidence="3">Multidrug resistance protein NorM</fullName>
    </submittedName>
</protein>
<dbReference type="Pfam" id="PF01554">
    <property type="entry name" value="MatE"/>
    <property type="match status" value="2"/>
</dbReference>
<sequence length="448" mass="46929">MRQLRDLLRLAGSVLIGQLAVIGFGVADTVMLGHFSTTANLATLSLGQAIYITLFVSLSGVTQALLPTLGRAHGAGSSPAVGAAFRQGLWLAAGLSVLGIGVLLWPRPLLALTGQTRDSGVDLYLQILAFGLPAALAFRVHAALSQAISKPLLVATLQIGGLALKLGLNAVFLLPAQFGLHGLSSLGATGCAAATVLTQWSLLAVALMQHRRSAGLRPYEAFRHWERPSWAAQRHLLRLGGPIGLSLLVEVSAFTFMALFIARLGNTVLAGHQIAANFATVLYMLPLSISIATGSVVAQHLGAGQRTAARHTAWSGVGMAALLSVGIGILVWLERSSIIDWYTSDTSVQAVADHLFLFIALYQLFDAVQSSSAFVLRSYHIAALPSALYALSLWGIGLGGGYLLAFNTLGISPPALQGAAGFWMGNTTGLAVAASSFALLLWRIARKA</sequence>
<dbReference type="EMBL" id="MLJW01002240">
    <property type="protein sequence ID" value="OIQ75206.1"/>
    <property type="molecule type" value="Genomic_DNA"/>
</dbReference>
<accession>A0A1J5PUB7</accession>
<feature type="transmembrane region" description="Helical" evidence="2">
    <location>
        <begin position="243"/>
        <end position="262"/>
    </location>
</feature>
<dbReference type="GO" id="GO:0042910">
    <property type="term" value="F:xenobiotic transmembrane transporter activity"/>
    <property type="evidence" value="ECO:0007669"/>
    <property type="project" value="InterPro"/>
</dbReference>
<feature type="transmembrane region" description="Helical" evidence="2">
    <location>
        <begin position="46"/>
        <end position="67"/>
    </location>
</feature>
<dbReference type="PANTHER" id="PTHR43298:SF2">
    <property type="entry name" value="FMN_FAD EXPORTER YEEO-RELATED"/>
    <property type="match status" value="1"/>
</dbReference>
<organism evidence="3">
    <name type="scientific">mine drainage metagenome</name>
    <dbReference type="NCBI Taxonomy" id="410659"/>
    <lineage>
        <taxon>unclassified sequences</taxon>
        <taxon>metagenomes</taxon>
        <taxon>ecological metagenomes</taxon>
    </lineage>
</organism>
<feature type="transmembrane region" description="Helical" evidence="2">
    <location>
        <begin position="313"/>
        <end position="333"/>
    </location>
</feature>
<reference evidence="3" key="1">
    <citation type="submission" date="2016-10" db="EMBL/GenBank/DDBJ databases">
        <title>Sequence of Gallionella enrichment culture.</title>
        <authorList>
            <person name="Poehlein A."/>
            <person name="Muehling M."/>
            <person name="Daniel R."/>
        </authorList>
    </citation>
    <scope>NUCLEOTIDE SEQUENCE</scope>
</reference>
<dbReference type="AlphaFoldDB" id="A0A1J5PUB7"/>
<proteinExistence type="predicted"/>
<dbReference type="InterPro" id="IPR002528">
    <property type="entry name" value="MATE_fam"/>
</dbReference>
<keyword evidence="2" id="KW-1133">Transmembrane helix</keyword>
<feature type="transmembrane region" description="Helical" evidence="2">
    <location>
        <begin position="88"/>
        <end position="107"/>
    </location>
</feature>
<comment type="caution">
    <text evidence="3">The sequence shown here is derived from an EMBL/GenBank/DDBJ whole genome shotgun (WGS) entry which is preliminary data.</text>
</comment>
<keyword evidence="2" id="KW-0812">Transmembrane</keyword>
<feature type="transmembrane region" description="Helical" evidence="2">
    <location>
        <begin position="152"/>
        <end position="174"/>
    </location>
</feature>
<evidence type="ECO:0000313" key="3">
    <source>
        <dbReference type="EMBL" id="OIQ75206.1"/>
    </source>
</evidence>
<keyword evidence="2" id="KW-0472">Membrane</keyword>
<dbReference type="NCBIfam" id="TIGR00797">
    <property type="entry name" value="matE"/>
    <property type="match status" value="1"/>
</dbReference>